<evidence type="ECO:0000313" key="1">
    <source>
        <dbReference type="EMBL" id="KAJ2996073.1"/>
    </source>
</evidence>
<gene>
    <name evidence="1" type="ORF">NUW58_g1087</name>
</gene>
<reference evidence="1" key="1">
    <citation type="submission" date="2022-10" db="EMBL/GenBank/DDBJ databases">
        <title>Genome Sequence of Xylaria curta.</title>
        <authorList>
            <person name="Buettner E."/>
        </authorList>
    </citation>
    <scope>NUCLEOTIDE SEQUENCE</scope>
    <source>
        <strain evidence="1">Babe10</strain>
    </source>
</reference>
<accession>A0ACC1PLR5</accession>
<dbReference type="EMBL" id="JAPDGR010000109">
    <property type="protein sequence ID" value="KAJ2996073.1"/>
    <property type="molecule type" value="Genomic_DNA"/>
</dbReference>
<sequence>MARTKQTARGTCNTSQPLIGCWYPFITPANPQYIRRSYLPLASLRAHTIIKDVASRTILTQSFSNETNEHLKNMVYSFPIYGGVSIVSFAATIGDVRITGIVKDKQQARLEFKTAVTKGESAALLEQLPQASDVFTTHIGNVPAGSSVVVELVYIGELNYDAEADGSRFTIPSFIAPRYGATHNDVLSSPLLSPTVQDAIQIVVDVQSPEGCPILGIQSPSHPIAVTIGRSTDMPTEAFLPHRGSATLSLNSYSLDKDFAVMVNVANANIPKALLETHPTIPNQHALLVTLVPRFQLPPTPSEVVFVVDRSESMNGKMDTVIQAMNTMLKSLRVGVKFNICSFGSRFSFLWPRSQPYNEMTLEEALGYINSMAADFGGTEMIEPVRATLSQRYQDLVLNVLILTDGQIWSQDELFRTIRESSEQHQSRFFSLGIGQGASTALVQGIATEGNGISQFVAEGEPMDKKMVRLLKGALMPHLNDYSFDIKYRQDDGDYEMIESKDASKVVVTLPVREKKKGTQKATMTFFDADSSHGVDENRMEGVREDRFAHVPKVSSPSVLQAPFKAPPLYPFSRTTVFLLLDGHIPESTIFRASSEDGPIELEIKVEDIGKGETIHQLAARKAVSELEKGHGWLGSAIERDSNMLLKTQHESLWDEIVEREAIHLGIKYQIASKWCSFIALEGDKEHEPVSFGGKIPYLALKAPRKQLASKACRKSVPSGGPIRSEATTTKREDAPPEKKIRSTSPRRSARLQFSASSEEKMHALIRLQKFDGSWEWGQPLLDITGANLSKAKTPIRKDSIIATALAIAFLRTRVAHEADSWELVVDKAACWLAGHKSIDSEMEIQEAGELLS</sequence>
<organism evidence="1 2">
    <name type="scientific">Xylaria curta</name>
    <dbReference type="NCBI Taxonomy" id="42375"/>
    <lineage>
        <taxon>Eukaryota</taxon>
        <taxon>Fungi</taxon>
        <taxon>Dikarya</taxon>
        <taxon>Ascomycota</taxon>
        <taxon>Pezizomycotina</taxon>
        <taxon>Sordariomycetes</taxon>
        <taxon>Xylariomycetidae</taxon>
        <taxon>Xylariales</taxon>
        <taxon>Xylariaceae</taxon>
        <taxon>Xylaria</taxon>
    </lineage>
</organism>
<proteinExistence type="predicted"/>
<protein>
    <submittedName>
        <fullName evidence="1">Uncharacterized protein</fullName>
    </submittedName>
</protein>
<comment type="caution">
    <text evidence="1">The sequence shown here is derived from an EMBL/GenBank/DDBJ whole genome shotgun (WGS) entry which is preliminary data.</text>
</comment>
<name>A0ACC1PLR5_9PEZI</name>
<evidence type="ECO:0000313" key="2">
    <source>
        <dbReference type="Proteomes" id="UP001143856"/>
    </source>
</evidence>
<dbReference type="Proteomes" id="UP001143856">
    <property type="component" value="Unassembled WGS sequence"/>
</dbReference>
<keyword evidence="2" id="KW-1185">Reference proteome</keyword>